<feature type="transmembrane region" description="Helical" evidence="1">
    <location>
        <begin position="67"/>
        <end position="90"/>
    </location>
</feature>
<proteinExistence type="predicted"/>
<feature type="transmembrane region" description="Helical" evidence="1">
    <location>
        <begin position="102"/>
        <end position="125"/>
    </location>
</feature>
<dbReference type="STRING" id="698762.SAMN00808754_1465"/>
<dbReference type="AlphaFoldDB" id="A0A1W1VSL2"/>
<evidence type="ECO:0000313" key="3">
    <source>
        <dbReference type="Proteomes" id="UP000192569"/>
    </source>
</evidence>
<dbReference type="EMBL" id="LT838272">
    <property type="protein sequence ID" value="SMB96362.1"/>
    <property type="molecule type" value="Genomic_DNA"/>
</dbReference>
<dbReference type="InterPro" id="IPR043993">
    <property type="entry name" value="T4SS_pilin"/>
</dbReference>
<accession>A0A1W1VSL2</accession>
<gene>
    <name evidence="2" type="ORF">SAMN00808754_1465</name>
</gene>
<keyword evidence="1" id="KW-1133">Transmembrane helix</keyword>
<dbReference type="Pfam" id="PF18895">
    <property type="entry name" value="T4SS_pilin"/>
    <property type="match status" value="1"/>
</dbReference>
<dbReference type="RefSeq" id="WP_084665081.1">
    <property type="nucleotide sequence ID" value="NZ_LT838272.1"/>
</dbReference>
<sequence>MKKCLDFLTRNAGKIAGAVSAAWLALGVKCQMALAAVKIWGFDDQSISADDSAKAIAGRLKDFADAIIGFVAVAAVLAMIAAGFVYITSGGSERRVETAKNIVLYSIVGIGLALFAKLIVNFAVYKLSPPATP</sequence>
<dbReference type="OrthoDB" id="9793695at2"/>
<name>A0A1W1VSL2_9FIRM</name>
<reference evidence="2 3" key="1">
    <citation type="submission" date="2017-04" db="EMBL/GenBank/DDBJ databases">
        <authorList>
            <person name="Afonso C.L."/>
            <person name="Miller P.J."/>
            <person name="Scott M.A."/>
            <person name="Spackman E."/>
            <person name="Goraichik I."/>
            <person name="Dimitrov K.M."/>
            <person name="Suarez D.L."/>
            <person name="Swayne D.E."/>
        </authorList>
    </citation>
    <scope>NUCLEOTIDE SEQUENCE [LARGE SCALE GENOMIC DNA]</scope>
    <source>
        <strain evidence="2 3">ToBE</strain>
    </source>
</reference>
<evidence type="ECO:0000256" key="1">
    <source>
        <dbReference type="SAM" id="Phobius"/>
    </source>
</evidence>
<evidence type="ECO:0008006" key="4">
    <source>
        <dbReference type="Google" id="ProtNLM"/>
    </source>
</evidence>
<organism evidence="2 3">
    <name type="scientific">Thermanaeromonas toyohensis ToBE</name>
    <dbReference type="NCBI Taxonomy" id="698762"/>
    <lineage>
        <taxon>Bacteria</taxon>
        <taxon>Bacillati</taxon>
        <taxon>Bacillota</taxon>
        <taxon>Clostridia</taxon>
        <taxon>Neomoorellales</taxon>
        <taxon>Neomoorellaceae</taxon>
        <taxon>Thermanaeromonas</taxon>
    </lineage>
</organism>
<dbReference type="Proteomes" id="UP000192569">
    <property type="component" value="Chromosome I"/>
</dbReference>
<evidence type="ECO:0000313" key="2">
    <source>
        <dbReference type="EMBL" id="SMB96362.1"/>
    </source>
</evidence>
<protein>
    <recommendedName>
        <fullName evidence="4">TrbC/VIRB2 family protein</fullName>
    </recommendedName>
</protein>
<keyword evidence="3" id="KW-1185">Reference proteome</keyword>
<keyword evidence="1" id="KW-0472">Membrane</keyword>
<keyword evidence="1" id="KW-0812">Transmembrane</keyword>